<dbReference type="PANTHER" id="PTHR33453">
    <property type="match status" value="1"/>
</dbReference>
<sequence>MMQLAMSGTRMTGLVVVLLMLTGDHYATAGSSNYLLLPTQKDNVNANLPTVTLTTVGITRQIFNNFVDAVRDLVVSGPPVHGLLRLRDRSTVPISQRFILVELYNYEATPITLAIDVTNLYVVGYRTGDLFYYFLDSAVDTPGIFRELPHIELPFNSSYPALQHEAGDRVNIPLGITELDQSIQDLRHYRRTNLARPFIVVIQMVSEAVRFRYIENLVVLSIRADGSRQNFRPTRTMISLENNWDTLSTSIQQSVEGRFTPSVELVNREDQSVLVSSVTPGLILNIAVMIFVCNNPNPNQLISPMRHVNVDHVMGINDDHICSIIPEPTIRISGRNGLCADVKDRSFHDGNPIILFPCKSNEDENQLWTLKTDGTTRSNGKCMTAYGFKARQYVMIYNCATAVPTATKWQVWGNGTIINPESGLVLTAGLGSSRTELTVDNNI</sequence>
<keyword evidence="2" id="KW-0325">Glycoprotein</keyword>
<dbReference type="CAZy" id="CBM13">
    <property type="family name" value="Carbohydrate-Binding Module Family 13"/>
</dbReference>
<evidence type="ECO:0000259" key="5">
    <source>
        <dbReference type="SMART" id="SM00458"/>
    </source>
</evidence>
<keyword evidence="3" id="KW-0611">Plant defense</keyword>
<dbReference type="InterPro" id="IPR016138">
    <property type="entry name" value="Ribosome_inactivat_prot_sub1"/>
</dbReference>
<dbReference type="CDD" id="cd23443">
    <property type="entry name" value="beta-trefoil_Ricin_RIPs_II_rpt1"/>
    <property type="match status" value="1"/>
</dbReference>
<dbReference type="Gene3D" id="2.80.10.50">
    <property type="match status" value="1"/>
</dbReference>
<dbReference type="GO" id="GO:0030598">
    <property type="term" value="F:rRNA N-glycosylase activity"/>
    <property type="evidence" value="ECO:0007669"/>
    <property type="project" value="UniProtKB-EC"/>
</dbReference>
<dbReference type="GO" id="GO:0006952">
    <property type="term" value="P:defense response"/>
    <property type="evidence" value="ECO:0007669"/>
    <property type="project" value="UniProtKB-KW"/>
</dbReference>
<dbReference type="InterPro" id="IPR017989">
    <property type="entry name" value="Ribosome_inactivat_1/2"/>
</dbReference>
<dbReference type="AlphaFoldDB" id="Q0PVD2"/>
<comment type="subunit">
    <text evidence="3">Might form dimers or tetramers of disulfide-linked A and B chains.</text>
</comment>
<evidence type="ECO:0000256" key="4">
    <source>
        <dbReference type="SAM" id="SignalP"/>
    </source>
</evidence>
<dbReference type="InterPro" id="IPR001574">
    <property type="entry name" value="Ribosome_inactivat_prot"/>
</dbReference>
<comment type="similarity">
    <text evidence="3">Belongs to the ribosome-inactivating protein family.</text>
</comment>
<dbReference type="PRINTS" id="PR00396">
    <property type="entry name" value="SHIGARICIN"/>
</dbReference>
<evidence type="ECO:0000256" key="3">
    <source>
        <dbReference type="RuleBase" id="RU004915"/>
    </source>
</evidence>
<accession>Q0PVD2</accession>
<keyword evidence="4" id="KW-0732">Signal</keyword>
<dbReference type="InterPro" id="IPR035992">
    <property type="entry name" value="Ricin_B-like_lectins"/>
</dbReference>
<dbReference type="GO" id="GO:0090729">
    <property type="term" value="F:toxin activity"/>
    <property type="evidence" value="ECO:0007669"/>
    <property type="project" value="UniProtKB-KW"/>
</dbReference>
<dbReference type="PANTHER" id="PTHR33453:SF34">
    <property type="entry name" value="RIBOSOME-INACTIVATING PROTEIN"/>
    <property type="match status" value="1"/>
</dbReference>
<name>Q0PVD2_PANGI</name>
<dbReference type="InterPro" id="IPR000772">
    <property type="entry name" value="Ricin_B_lectin"/>
</dbReference>
<keyword evidence="3" id="KW-0800">Toxin</keyword>
<dbReference type="SUPFAM" id="SSF50370">
    <property type="entry name" value="Ricin B-like lectins"/>
    <property type="match status" value="1"/>
</dbReference>
<proteinExistence type="evidence at transcript level"/>
<evidence type="ECO:0000256" key="1">
    <source>
        <dbReference type="ARBA" id="ARBA00023157"/>
    </source>
</evidence>
<comment type="function">
    <text evidence="3">The A chain is responsible for inhibiting protein synthesis through the catalytic inactivation of 60S ribosomal subunits by removing adenine from position 4,324 of 28S rRNA. The B chain binds to cell receptors and probably facilitates the entry into the cell of the A chain; B chains are also responsible for cell agglutination (lectin activity).</text>
</comment>
<organism evidence="6">
    <name type="scientific">Panax ginseng</name>
    <name type="common">Korean ginseng</name>
    <dbReference type="NCBI Taxonomy" id="4054"/>
    <lineage>
        <taxon>Eukaryota</taxon>
        <taxon>Viridiplantae</taxon>
        <taxon>Streptophyta</taxon>
        <taxon>Embryophyta</taxon>
        <taxon>Tracheophyta</taxon>
        <taxon>Spermatophyta</taxon>
        <taxon>Magnoliopsida</taxon>
        <taxon>eudicotyledons</taxon>
        <taxon>Gunneridae</taxon>
        <taxon>Pentapetalae</taxon>
        <taxon>asterids</taxon>
        <taxon>campanulids</taxon>
        <taxon>Apiales</taxon>
        <taxon>Araliaceae</taxon>
        <taxon>Panax</taxon>
    </lineage>
</organism>
<dbReference type="GO" id="GO:0017148">
    <property type="term" value="P:negative regulation of translation"/>
    <property type="evidence" value="ECO:0007669"/>
    <property type="project" value="UniProtKB-KW"/>
</dbReference>
<dbReference type="Pfam" id="PF00652">
    <property type="entry name" value="Ricin_B_lectin"/>
    <property type="match status" value="1"/>
</dbReference>
<comment type="catalytic activity">
    <reaction evidence="3">
        <text>Endohydrolysis of the N-glycosidic bond at one specific adenosine on the 28S rRNA.</text>
        <dbReference type="EC" id="3.2.2.22"/>
    </reaction>
</comment>
<dbReference type="SMART" id="SM00458">
    <property type="entry name" value="RICIN"/>
    <property type="match status" value="1"/>
</dbReference>
<feature type="chain" id="PRO_5004175664" description="Ribosome-inactivating protein" evidence="4">
    <location>
        <begin position="30"/>
        <end position="443"/>
    </location>
</feature>
<evidence type="ECO:0000313" key="6">
    <source>
        <dbReference type="EMBL" id="ABG76785.1"/>
    </source>
</evidence>
<dbReference type="InterPro" id="IPR016139">
    <property type="entry name" value="Ribosome_inactivat_prot_sub2"/>
</dbReference>
<dbReference type="InterPro" id="IPR036041">
    <property type="entry name" value="Ribosome-inact_prot_sf"/>
</dbReference>
<protein>
    <recommendedName>
        <fullName evidence="3">Ribosome-inactivating protein</fullName>
    </recommendedName>
    <component>
        <recommendedName>
            <fullName evidence="3">Ribosome-inactivating protein chain A</fullName>
        </recommendedName>
        <alternativeName>
            <fullName evidence="3">rRNA N-glycosidase</fullName>
            <ecNumber evidence="3">3.2.2.22</ecNumber>
        </alternativeName>
    </component>
    <component>
        <recommendedName>
            <fullName evidence="3">Ribosome-inactivating protein chain B</fullName>
        </recommendedName>
    </component>
</protein>
<dbReference type="PROSITE" id="PS50231">
    <property type="entry name" value="RICIN_B_LECTIN"/>
    <property type="match status" value="1"/>
</dbReference>
<gene>
    <name evidence="6" type="primary">RIP</name>
</gene>
<keyword evidence="3" id="KW-0378">Hydrolase</keyword>
<dbReference type="EMBL" id="DQ683359">
    <property type="protein sequence ID" value="ABG76785.1"/>
    <property type="molecule type" value="mRNA"/>
</dbReference>
<dbReference type="EC" id="3.2.2.22" evidence="3"/>
<keyword evidence="1" id="KW-1015">Disulfide bond</keyword>
<reference evidence="6" key="1">
    <citation type="submission" date="2006-06" db="EMBL/GenBank/DDBJ databases">
        <title>Study of the RIPs of Ginseng.</title>
        <authorList>
            <person name="Sui Y.-J."/>
        </authorList>
    </citation>
    <scope>NUCLEOTIDE SEQUENCE</scope>
</reference>
<dbReference type="Gene3D" id="4.10.470.10">
    <property type="entry name" value="Ricin (A Subunit), domain 2"/>
    <property type="match status" value="1"/>
</dbReference>
<dbReference type="Pfam" id="PF00161">
    <property type="entry name" value="RIP"/>
    <property type="match status" value="1"/>
</dbReference>
<feature type="signal peptide" evidence="4">
    <location>
        <begin position="1"/>
        <end position="29"/>
    </location>
</feature>
<dbReference type="Gene3D" id="3.40.420.10">
    <property type="entry name" value="Ricin (A subunit), domain 1"/>
    <property type="match status" value="1"/>
</dbReference>
<keyword evidence="3" id="KW-0652">Protein synthesis inhibitor</keyword>
<dbReference type="SUPFAM" id="SSF56371">
    <property type="entry name" value="Ribosome inactivating proteins (RIP)"/>
    <property type="match status" value="1"/>
</dbReference>
<feature type="domain" description="Ricin B lectin" evidence="5">
    <location>
        <begin position="327"/>
        <end position="443"/>
    </location>
</feature>
<evidence type="ECO:0000256" key="2">
    <source>
        <dbReference type="ARBA" id="ARBA00023180"/>
    </source>
</evidence>